<protein>
    <submittedName>
        <fullName evidence="3">Glycosyltransferase</fullName>
    </submittedName>
</protein>
<dbReference type="Pfam" id="PF13692">
    <property type="entry name" value="Glyco_trans_1_4"/>
    <property type="match status" value="1"/>
</dbReference>
<organism evidence="3">
    <name type="scientific">Desulfacinum infernum</name>
    <dbReference type="NCBI Taxonomy" id="35837"/>
    <lineage>
        <taxon>Bacteria</taxon>
        <taxon>Pseudomonadati</taxon>
        <taxon>Thermodesulfobacteriota</taxon>
        <taxon>Syntrophobacteria</taxon>
        <taxon>Syntrophobacterales</taxon>
        <taxon>Syntrophobacteraceae</taxon>
        <taxon>Desulfacinum</taxon>
    </lineage>
</organism>
<proteinExistence type="predicted"/>
<accession>A0A831ZMA3</accession>
<feature type="domain" description="Glycosyltransferase subfamily 4-like N-terminal" evidence="2">
    <location>
        <begin position="33"/>
        <end position="184"/>
    </location>
</feature>
<evidence type="ECO:0000259" key="2">
    <source>
        <dbReference type="Pfam" id="PF13439"/>
    </source>
</evidence>
<dbReference type="PANTHER" id="PTHR46401:SF2">
    <property type="entry name" value="GLYCOSYLTRANSFERASE WBBK-RELATED"/>
    <property type="match status" value="1"/>
</dbReference>
<evidence type="ECO:0000313" key="3">
    <source>
        <dbReference type="EMBL" id="HFK98131.1"/>
    </source>
</evidence>
<dbReference type="EMBL" id="DSTK01000037">
    <property type="protein sequence ID" value="HFK98131.1"/>
    <property type="molecule type" value="Genomic_DNA"/>
</dbReference>
<keyword evidence="1 3" id="KW-0808">Transferase</keyword>
<sequence>MAPSEPLENAARFVYVSRARLHRPRANVIQTIKTAEGLARIGVSVALFVPPWKGTRSKDEILNDMGVDVPLGIRADSGLRSFWKPMAFAPFFWRHKKRLQNAPVVYTRSAVLSLALMKHGIPHSFEVHDMDALQRQNVLQRLMEGYTKGLIRRFFPISQAAAQGFLDLGVPPERVHVCPCGVDLGLFENIAPWDPSGLKRPHIMYVGRISRHRGLSLLERLAVQETFRVTVVGSLEDSPETERIGVIPFVPHHQIPRYLEQADILVMPYQRNLPHAGSISPMKLFEAMAAGRPILVSDLEPIREIARHGRNALCVDPDDEEAWLEAVRFLQEHPGFARELAARAQKDAARYSWENRARILRDTLLAEKPEHAHG</sequence>
<gene>
    <name evidence="3" type="ORF">ENS06_12535</name>
</gene>
<comment type="caution">
    <text evidence="3">The sequence shown here is derived from an EMBL/GenBank/DDBJ whole genome shotgun (WGS) entry which is preliminary data.</text>
</comment>
<name>A0A831ZMA3_9BACT</name>
<dbReference type="PANTHER" id="PTHR46401">
    <property type="entry name" value="GLYCOSYLTRANSFERASE WBBK-RELATED"/>
    <property type="match status" value="1"/>
</dbReference>
<dbReference type="InterPro" id="IPR028098">
    <property type="entry name" value="Glyco_trans_4-like_N"/>
</dbReference>
<reference evidence="3" key="1">
    <citation type="journal article" date="2020" name="mSystems">
        <title>Genome- and Community-Level Interaction Insights into Carbon Utilization and Element Cycling Functions of Hydrothermarchaeota in Hydrothermal Sediment.</title>
        <authorList>
            <person name="Zhou Z."/>
            <person name="Liu Y."/>
            <person name="Xu W."/>
            <person name="Pan J."/>
            <person name="Luo Z.H."/>
            <person name="Li M."/>
        </authorList>
    </citation>
    <scope>NUCLEOTIDE SEQUENCE [LARGE SCALE GENOMIC DNA]</scope>
    <source>
        <strain evidence="3">SpSt-456</strain>
    </source>
</reference>
<dbReference type="Pfam" id="PF13439">
    <property type="entry name" value="Glyco_transf_4"/>
    <property type="match status" value="1"/>
</dbReference>
<dbReference type="Gene3D" id="3.40.50.2000">
    <property type="entry name" value="Glycogen Phosphorylase B"/>
    <property type="match status" value="2"/>
</dbReference>
<dbReference type="GO" id="GO:0009103">
    <property type="term" value="P:lipopolysaccharide biosynthetic process"/>
    <property type="evidence" value="ECO:0007669"/>
    <property type="project" value="TreeGrafter"/>
</dbReference>
<dbReference type="AlphaFoldDB" id="A0A831ZMA3"/>
<dbReference type="SUPFAM" id="SSF53756">
    <property type="entry name" value="UDP-Glycosyltransferase/glycogen phosphorylase"/>
    <property type="match status" value="1"/>
</dbReference>
<evidence type="ECO:0000256" key="1">
    <source>
        <dbReference type="ARBA" id="ARBA00022679"/>
    </source>
</evidence>
<dbReference type="GO" id="GO:0016757">
    <property type="term" value="F:glycosyltransferase activity"/>
    <property type="evidence" value="ECO:0007669"/>
    <property type="project" value="TreeGrafter"/>
</dbReference>